<dbReference type="Pfam" id="PF06985">
    <property type="entry name" value="HET"/>
    <property type="match status" value="1"/>
</dbReference>
<evidence type="ECO:0000259" key="2">
    <source>
        <dbReference type="Pfam" id="PF06985"/>
    </source>
</evidence>
<accession>A0A1J9RZH1</accession>
<dbReference type="InterPro" id="IPR010730">
    <property type="entry name" value="HET"/>
</dbReference>
<dbReference type="PANTHER" id="PTHR33112:SF16">
    <property type="entry name" value="HETEROKARYON INCOMPATIBILITY DOMAIN-CONTAINING PROTEIN"/>
    <property type="match status" value="1"/>
</dbReference>
<feature type="compositionally biased region" description="Polar residues" evidence="1">
    <location>
        <begin position="1"/>
        <end position="16"/>
    </location>
</feature>
<dbReference type="PANTHER" id="PTHR33112">
    <property type="entry name" value="DOMAIN PROTEIN, PUTATIVE-RELATED"/>
    <property type="match status" value="1"/>
</dbReference>
<dbReference type="GeneID" id="31014751"/>
<evidence type="ECO:0000256" key="1">
    <source>
        <dbReference type="SAM" id="MobiDB-lite"/>
    </source>
</evidence>
<dbReference type="AlphaFoldDB" id="A0A1J9RZH1"/>
<dbReference type="Proteomes" id="UP000183809">
    <property type="component" value="Unassembled WGS sequence"/>
</dbReference>
<sequence length="581" mass="65653">MEEDPATSTSYGSNFGQIAGTIASQLPRDPHTKWDPGAQFISQRETDPNNDSEETYDKILEWISLCDQEHILCCPEKPTPLPTRVIDVGQRDTTHDPRLHVSSPDDYHPYLALSYCWGAAQPVHLTSTNLEEMCDRIDMSDLPKTLQDAITVTRQLNHRYLWVDSLCIVQNSQKDKAYEIDHMADVYRGAYLTISAAKASSCDQGFLQSQPLTRHNKNRHPFARLPLLYGDVELGRIVVEMDTYSTDPDEPIYSRAWTMQERLLSRRQLIYGYDALIWKCRTSTWGWKTWTRFCFEKPLVESLGMPSTEMVAASRAEYSKQVAGELSLCKNPDYGKHGKQRTAGWPYFLEYWHNIVCLYSSLKLSEYTDKLPGVAGIAAEVSHLSDATNISAGRYLAGLWEADLPRQLLWTVTYRSKPETGPYRAPSWSWASTAGNSYARYPFVIDEYLSQPAAQILECSTTPLHAGAPFGQVKDGFLKIKARLVKGTSMSEDLLSRTANLLSGNFVVITNHREFCQMDLFDSAETARERALASWMAQLGDCCGLILEKVVPGEQLFRRVGIFHSETTSFPDVEPSVFTII</sequence>
<protein>
    <submittedName>
        <fullName evidence="3">Het-domain-containing protein</fullName>
    </submittedName>
</protein>
<keyword evidence="4" id="KW-1185">Reference proteome</keyword>
<name>A0A1J9RZH1_9PEZI</name>
<gene>
    <name evidence="3" type="ORF">BKCO1_3200095</name>
</gene>
<evidence type="ECO:0000313" key="3">
    <source>
        <dbReference type="EMBL" id="OJD33188.1"/>
    </source>
</evidence>
<dbReference type="EMBL" id="MNUE01000032">
    <property type="protein sequence ID" value="OJD33188.1"/>
    <property type="molecule type" value="Genomic_DNA"/>
</dbReference>
<dbReference type="STRING" id="236234.A0A1J9RZH1"/>
<dbReference type="RefSeq" id="XP_020129448.1">
    <property type="nucleotide sequence ID" value="XM_020274490.1"/>
</dbReference>
<proteinExistence type="predicted"/>
<evidence type="ECO:0000313" key="4">
    <source>
        <dbReference type="Proteomes" id="UP000183809"/>
    </source>
</evidence>
<dbReference type="OrthoDB" id="5125733at2759"/>
<comment type="caution">
    <text evidence="3">The sequence shown here is derived from an EMBL/GenBank/DDBJ whole genome shotgun (WGS) entry which is preliminary data.</text>
</comment>
<organism evidence="3 4">
    <name type="scientific">Diplodia corticola</name>
    <dbReference type="NCBI Taxonomy" id="236234"/>
    <lineage>
        <taxon>Eukaryota</taxon>
        <taxon>Fungi</taxon>
        <taxon>Dikarya</taxon>
        <taxon>Ascomycota</taxon>
        <taxon>Pezizomycotina</taxon>
        <taxon>Dothideomycetes</taxon>
        <taxon>Dothideomycetes incertae sedis</taxon>
        <taxon>Botryosphaeriales</taxon>
        <taxon>Botryosphaeriaceae</taxon>
        <taxon>Diplodia</taxon>
    </lineage>
</organism>
<reference evidence="3 4" key="1">
    <citation type="submission" date="2016-10" db="EMBL/GenBank/DDBJ databases">
        <title>Proteomics and genomics reveal pathogen-plant mechanisms compatible with a hemibiotrophic lifestyle of Diplodia corticola.</title>
        <authorList>
            <person name="Fernandes I."/>
            <person name="De Jonge R."/>
            <person name="Van De Peer Y."/>
            <person name="Devreese B."/>
            <person name="Alves A."/>
            <person name="Esteves A.C."/>
        </authorList>
    </citation>
    <scope>NUCLEOTIDE SEQUENCE [LARGE SCALE GENOMIC DNA]</scope>
    <source>
        <strain evidence="3 4">CBS 112549</strain>
    </source>
</reference>
<feature type="region of interest" description="Disordered" evidence="1">
    <location>
        <begin position="1"/>
        <end position="53"/>
    </location>
</feature>
<feature type="domain" description="Heterokaryon incompatibility" evidence="2">
    <location>
        <begin position="110"/>
        <end position="261"/>
    </location>
</feature>